<evidence type="ECO:0000313" key="1">
    <source>
        <dbReference type="EMBL" id="VDH96396.1"/>
    </source>
</evidence>
<dbReference type="EMBL" id="UYJE01000778">
    <property type="protein sequence ID" value="VDH96396.1"/>
    <property type="molecule type" value="Genomic_DNA"/>
</dbReference>
<reference evidence="1" key="1">
    <citation type="submission" date="2018-11" db="EMBL/GenBank/DDBJ databases">
        <authorList>
            <person name="Alioto T."/>
            <person name="Alioto T."/>
        </authorList>
    </citation>
    <scope>NUCLEOTIDE SEQUENCE</scope>
</reference>
<dbReference type="AlphaFoldDB" id="A0A8B6BVJ8"/>
<sequence>MEEDVGVAEIIIDEIDLGEWTVAEVKRALKKKQNGKSVGIDSVTPELIKADISLSVEKMRETLYRLWEEKKLAIRLVKGIDL</sequence>
<gene>
    <name evidence="1" type="ORF">MGAL_10B069307</name>
</gene>
<accession>A0A8B6BVJ8</accession>
<evidence type="ECO:0000313" key="2">
    <source>
        <dbReference type="Proteomes" id="UP000596742"/>
    </source>
</evidence>
<proteinExistence type="predicted"/>
<organism evidence="1 2">
    <name type="scientific">Mytilus galloprovincialis</name>
    <name type="common">Mediterranean mussel</name>
    <dbReference type="NCBI Taxonomy" id="29158"/>
    <lineage>
        <taxon>Eukaryota</taxon>
        <taxon>Metazoa</taxon>
        <taxon>Spiralia</taxon>
        <taxon>Lophotrochozoa</taxon>
        <taxon>Mollusca</taxon>
        <taxon>Bivalvia</taxon>
        <taxon>Autobranchia</taxon>
        <taxon>Pteriomorphia</taxon>
        <taxon>Mytilida</taxon>
        <taxon>Mytiloidea</taxon>
        <taxon>Mytilidae</taxon>
        <taxon>Mytilinae</taxon>
        <taxon>Mytilus</taxon>
    </lineage>
</organism>
<dbReference type="Proteomes" id="UP000596742">
    <property type="component" value="Unassembled WGS sequence"/>
</dbReference>
<protein>
    <submittedName>
        <fullName evidence="1">Uncharacterized protein</fullName>
    </submittedName>
</protein>
<name>A0A8B6BVJ8_MYTGA</name>
<dbReference type="OrthoDB" id="5985125at2759"/>
<keyword evidence="2" id="KW-1185">Reference proteome</keyword>
<comment type="caution">
    <text evidence="1">The sequence shown here is derived from an EMBL/GenBank/DDBJ whole genome shotgun (WGS) entry which is preliminary data.</text>
</comment>